<evidence type="ECO:0000313" key="4">
    <source>
        <dbReference type="EMBL" id="GIL98151.1"/>
    </source>
</evidence>
<dbReference type="EMBL" id="BNCQ01000005">
    <property type="protein sequence ID" value="GIL98151.1"/>
    <property type="molecule type" value="Genomic_DNA"/>
</dbReference>
<dbReference type="GO" id="GO:0009409">
    <property type="term" value="P:response to cold"/>
    <property type="evidence" value="ECO:0007669"/>
    <property type="project" value="UniProtKB-ARBA"/>
</dbReference>
<dbReference type="Gene3D" id="1.10.287.370">
    <property type="match status" value="1"/>
</dbReference>
<dbReference type="GO" id="GO:0006457">
    <property type="term" value="P:protein folding"/>
    <property type="evidence" value="ECO:0007669"/>
    <property type="project" value="InterPro"/>
</dbReference>
<reference evidence="4" key="1">
    <citation type="journal article" date="2021" name="Proc. Natl. Acad. Sci. U.S.A.">
        <title>Three genomes in the algal genus Volvox reveal the fate of a haploid sex-determining region after a transition to homothallism.</title>
        <authorList>
            <person name="Yamamoto K."/>
            <person name="Hamaji T."/>
            <person name="Kawai-Toyooka H."/>
            <person name="Matsuzaki R."/>
            <person name="Takahashi F."/>
            <person name="Nishimura Y."/>
            <person name="Kawachi M."/>
            <person name="Noguchi H."/>
            <person name="Minakuchi Y."/>
            <person name="Umen J.G."/>
            <person name="Toyoda A."/>
            <person name="Nozaki H."/>
        </authorList>
    </citation>
    <scope>NUCLEOTIDE SEQUENCE</scope>
    <source>
        <strain evidence="4">NIES-3785</strain>
    </source>
</reference>
<dbReference type="Proteomes" id="UP000722791">
    <property type="component" value="Unassembled WGS sequence"/>
</dbReference>
<comment type="similarity">
    <text evidence="1">Belongs to the prefoldin subunit beta family.</text>
</comment>
<accession>A0A8J4DA96</accession>
<dbReference type="FunFam" id="1.10.287.370:FF:000003">
    <property type="entry name" value="Prefoldin subunit 6"/>
    <property type="match status" value="1"/>
</dbReference>
<dbReference type="InterPro" id="IPR002777">
    <property type="entry name" value="PFD_beta-like"/>
</dbReference>
<dbReference type="GO" id="GO:0005737">
    <property type="term" value="C:cytoplasm"/>
    <property type="evidence" value="ECO:0007669"/>
    <property type="project" value="TreeGrafter"/>
</dbReference>
<protein>
    <recommendedName>
        <fullName evidence="6">Prefoldin subunit 6</fullName>
    </recommendedName>
</protein>
<gene>
    <name evidence="4" type="ORF">Vretimale_3565</name>
</gene>
<proteinExistence type="inferred from homology"/>
<evidence type="ECO:0000256" key="3">
    <source>
        <dbReference type="SAM" id="Coils"/>
    </source>
</evidence>
<evidence type="ECO:0000313" key="5">
    <source>
        <dbReference type="Proteomes" id="UP000722791"/>
    </source>
</evidence>
<dbReference type="AlphaFoldDB" id="A0A8J4DA96"/>
<evidence type="ECO:0000256" key="1">
    <source>
        <dbReference type="ARBA" id="ARBA00008045"/>
    </source>
</evidence>
<dbReference type="InterPro" id="IPR009053">
    <property type="entry name" value="Prefoldin"/>
</dbReference>
<comment type="caution">
    <text evidence="4">The sequence shown here is derived from an EMBL/GenBank/DDBJ whole genome shotgun (WGS) entry which is preliminary data.</text>
</comment>
<evidence type="ECO:0000256" key="2">
    <source>
        <dbReference type="ARBA" id="ARBA00023186"/>
    </source>
</evidence>
<sequence length="151" mass="16973">MSIDPETVRKALQKEAEAYRGHQAGSQCLLTDLLRSWLPSADSKLLDMTELSKLATTKRDLTARHQETETVLDELKLLDDDANVFKAVGPVLVKQDLMEARANVTNRLEFIKKDIERLDNQIKGVESKMLDREREIMKLQKKLQGAGGGAP</sequence>
<keyword evidence="2" id="KW-0143">Chaperone</keyword>
<keyword evidence="3" id="KW-0175">Coiled coil</keyword>
<dbReference type="PANTHER" id="PTHR21431">
    <property type="entry name" value="PREFOLDIN SUBUNIT 6"/>
    <property type="match status" value="1"/>
</dbReference>
<dbReference type="PANTHER" id="PTHR21431:SF0">
    <property type="entry name" value="PREFOLDIN SUBUNIT 6"/>
    <property type="match status" value="1"/>
</dbReference>
<organism evidence="4 5">
    <name type="scientific">Volvox reticuliferus</name>
    <dbReference type="NCBI Taxonomy" id="1737510"/>
    <lineage>
        <taxon>Eukaryota</taxon>
        <taxon>Viridiplantae</taxon>
        <taxon>Chlorophyta</taxon>
        <taxon>core chlorophytes</taxon>
        <taxon>Chlorophyceae</taxon>
        <taxon>CS clade</taxon>
        <taxon>Chlamydomonadales</taxon>
        <taxon>Volvocaceae</taxon>
        <taxon>Volvox</taxon>
    </lineage>
</organism>
<feature type="coiled-coil region" evidence="3">
    <location>
        <begin position="58"/>
        <end position="142"/>
    </location>
</feature>
<evidence type="ECO:0008006" key="6">
    <source>
        <dbReference type="Google" id="ProtNLM"/>
    </source>
</evidence>
<name>A0A8J4DA96_9CHLO</name>
<dbReference type="Pfam" id="PF01920">
    <property type="entry name" value="Prefoldin_2"/>
    <property type="match status" value="1"/>
</dbReference>
<dbReference type="CDD" id="cd23161">
    <property type="entry name" value="Prefoldin_6"/>
    <property type="match status" value="1"/>
</dbReference>
<dbReference type="GO" id="GO:0051131">
    <property type="term" value="P:chaperone-mediated protein complex assembly"/>
    <property type="evidence" value="ECO:0007669"/>
    <property type="project" value="TreeGrafter"/>
</dbReference>
<dbReference type="GO" id="GO:0051087">
    <property type="term" value="F:protein-folding chaperone binding"/>
    <property type="evidence" value="ECO:0007669"/>
    <property type="project" value="TreeGrafter"/>
</dbReference>
<dbReference type="GO" id="GO:0016272">
    <property type="term" value="C:prefoldin complex"/>
    <property type="evidence" value="ECO:0007669"/>
    <property type="project" value="InterPro"/>
</dbReference>
<dbReference type="GO" id="GO:0051082">
    <property type="term" value="F:unfolded protein binding"/>
    <property type="evidence" value="ECO:0007669"/>
    <property type="project" value="InterPro"/>
</dbReference>
<dbReference type="SUPFAM" id="SSF46579">
    <property type="entry name" value="Prefoldin"/>
    <property type="match status" value="1"/>
</dbReference>